<keyword evidence="1" id="KW-0812">Transmembrane</keyword>
<keyword evidence="1" id="KW-1133">Transmembrane helix</keyword>
<feature type="transmembrane region" description="Helical" evidence="1">
    <location>
        <begin position="12"/>
        <end position="28"/>
    </location>
</feature>
<keyword evidence="3" id="KW-1185">Reference proteome</keyword>
<feature type="transmembrane region" description="Helical" evidence="1">
    <location>
        <begin position="83"/>
        <end position="105"/>
    </location>
</feature>
<dbReference type="OrthoDB" id="79627at2759"/>
<dbReference type="VEuPathDB" id="FungiDB:SDRG_00974"/>
<accession>T0QV98</accession>
<dbReference type="InParanoid" id="T0QV98"/>
<reference evidence="2 3" key="1">
    <citation type="submission" date="2012-04" db="EMBL/GenBank/DDBJ databases">
        <title>The Genome Sequence of Saprolegnia declina VS20.</title>
        <authorList>
            <consortium name="The Broad Institute Genome Sequencing Platform"/>
            <person name="Russ C."/>
            <person name="Nusbaum C."/>
            <person name="Tyler B."/>
            <person name="van West P."/>
            <person name="Dieguez-Uribeondo J."/>
            <person name="de Bruijn I."/>
            <person name="Tripathy S."/>
            <person name="Jiang R."/>
            <person name="Young S.K."/>
            <person name="Zeng Q."/>
            <person name="Gargeya S."/>
            <person name="Fitzgerald M."/>
            <person name="Haas B."/>
            <person name="Abouelleil A."/>
            <person name="Alvarado L."/>
            <person name="Arachchi H.M."/>
            <person name="Berlin A."/>
            <person name="Chapman S.B."/>
            <person name="Goldberg J."/>
            <person name="Griggs A."/>
            <person name="Gujja S."/>
            <person name="Hansen M."/>
            <person name="Howarth C."/>
            <person name="Imamovic A."/>
            <person name="Larimer J."/>
            <person name="McCowen C."/>
            <person name="Montmayeur A."/>
            <person name="Murphy C."/>
            <person name="Neiman D."/>
            <person name="Pearson M."/>
            <person name="Priest M."/>
            <person name="Roberts A."/>
            <person name="Saif S."/>
            <person name="Shea T."/>
            <person name="Sisk P."/>
            <person name="Sykes S."/>
            <person name="Wortman J."/>
            <person name="Nusbaum C."/>
            <person name="Birren B."/>
        </authorList>
    </citation>
    <scope>NUCLEOTIDE SEQUENCE [LARGE SCALE GENOMIC DNA]</scope>
    <source>
        <strain evidence="2 3">VS20</strain>
    </source>
</reference>
<sequence>GLATLYLSRTIWFAYAALGVSSALLKRVRRVQFSALDTTSVALVVSLLAGPLTYLQSQTLAFIDLYFYAGSNLPGVPDDSIESAVLCVIYIATIGLLPVAVGLLLPHLRRLANAPASIPFDIKARCMLLLATLPVCKQRSRHQRASSHLGTMEAGGTFHQLMLQQPLY</sequence>
<dbReference type="GeneID" id="19941701"/>
<dbReference type="RefSeq" id="XP_008604703.1">
    <property type="nucleotide sequence ID" value="XM_008606481.1"/>
</dbReference>
<dbReference type="EMBL" id="JH767133">
    <property type="protein sequence ID" value="EQC42134.1"/>
    <property type="molecule type" value="Genomic_DNA"/>
</dbReference>
<evidence type="ECO:0000256" key="1">
    <source>
        <dbReference type="SAM" id="Phobius"/>
    </source>
</evidence>
<organism evidence="2 3">
    <name type="scientific">Saprolegnia diclina (strain VS20)</name>
    <dbReference type="NCBI Taxonomy" id="1156394"/>
    <lineage>
        <taxon>Eukaryota</taxon>
        <taxon>Sar</taxon>
        <taxon>Stramenopiles</taxon>
        <taxon>Oomycota</taxon>
        <taxon>Saprolegniomycetes</taxon>
        <taxon>Saprolegniales</taxon>
        <taxon>Saprolegniaceae</taxon>
        <taxon>Saprolegnia</taxon>
    </lineage>
</organism>
<dbReference type="Proteomes" id="UP000030762">
    <property type="component" value="Unassembled WGS sequence"/>
</dbReference>
<evidence type="ECO:0000313" key="2">
    <source>
        <dbReference type="EMBL" id="EQC42134.1"/>
    </source>
</evidence>
<keyword evidence="1" id="KW-0472">Membrane</keyword>
<proteinExistence type="predicted"/>
<evidence type="ECO:0000313" key="3">
    <source>
        <dbReference type="Proteomes" id="UP000030762"/>
    </source>
</evidence>
<name>T0QV98_SAPDV</name>
<gene>
    <name evidence="2" type="ORF">SDRG_00974</name>
</gene>
<feature type="transmembrane region" description="Helical" evidence="1">
    <location>
        <begin position="40"/>
        <end position="63"/>
    </location>
</feature>
<dbReference type="AlphaFoldDB" id="T0QV98"/>
<protein>
    <submittedName>
        <fullName evidence="2">Uncharacterized protein</fullName>
    </submittedName>
</protein>
<feature type="non-terminal residue" evidence="2">
    <location>
        <position position="1"/>
    </location>
</feature>